<evidence type="ECO:0000313" key="1">
    <source>
        <dbReference type="EMBL" id="RZC52796.1"/>
    </source>
</evidence>
<dbReference type="AlphaFoldDB" id="A0A4Y7IXB3"/>
<sequence>NSHFIFLFGILPKKNGIIFFVHFLFNSCALEKFCFLVLLIWDLVVLKDAELAQVMEGSIDYDPITPELYQRVSSIIHVKEEDVITISCSPMNSGYRCRLLRLLAGQFKIYFKPSRIAIVVASMCSQFCSPGTMSSYYAGYFSGDKKSQAQQQVTSRVPKNPKHNILKLKSYWLAYQELIHVYFEATDVIINSIIVSQCSAKWTTTPVIID</sequence>
<feature type="non-terminal residue" evidence="1">
    <location>
        <position position="1"/>
    </location>
</feature>
<gene>
    <name evidence="1" type="ORF">C5167_021221</name>
</gene>
<name>A0A4Y7IXB3_PAPSO</name>
<dbReference type="Proteomes" id="UP000316621">
    <property type="component" value="Chromosome 2"/>
</dbReference>
<proteinExistence type="predicted"/>
<evidence type="ECO:0000313" key="2">
    <source>
        <dbReference type="Proteomes" id="UP000316621"/>
    </source>
</evidence>
<accession>A0A4Y7IXB3</accession>
<protein>
    <submittedName>
        <fullName evidence="1">Uncharacterized protein</fullName>
    </submittedName>
</protein>
<reference evidence="1 2" key="1">
    <citation type="journal article" date="2018" name="Science">
        <title>The opium poppy genome and morphinan production.</title>
        <authorList>
            <person name="Guo L."/>
            <person name="Winzer T."/>
            <person name="Yang X."/>
            <person name="Li Y."/>
            <person name="Ning Z."/>
            <person name="He Z."/>
            <person name="Teodor R."/>
            <person name="Lu Y."/>
            <person name="Bowser T.A."/>
            <person name="Graham I.A."/>
            <person name="Ye K."/>
        </authorList>
    </citation>
    <scope>NUCLEOTIDE SEQUENCE [LARGE SCALE GENOMIC DNA]</scope>
    <source>
        <strain evidence="2">cv. HN1</strain>
        <tissue evidence="1">Leaves</tissue>
    </source>
</reference>
<dbReference type="Gramene" id="RZC52796">
    <property type="protein sequence ID" value="RZC52796"/>
    <property type="gene ID" value="C5167_021221"/>
</dbReference>
<organism evidence="1 2">
    <name type="scientific">Papaver somniferum</name>
    <name type="common">Opium poppy</name>
    <dbReference type="NCBI Taxonomy" id="3469"/>
    <lineage>
        <taxon>Eukaryota</taxon>
        <taxon>Viridiplantae</taxon>
        <taxon>Streptophyta</taxon>
        <taxon>Embryophyta</taxon>
        <taxon>Tracheophyta</taxon>
        <taxon>Spermatophyta</taxon>
        <taxon>Magnoliopsida</taxon>
        <taxon>Ranunculales</taxon>
        <taxon>Papaveraceae</taxon>
        <taxon>Papaveroideae</taxon>
        <taxon>Papaver</taxon>
    </lineage>
</organism>
<keyword evidence="2" id="KW-1185">Reference proteome</keyword>
<dbReference type="EMBL" id="CM010716">
    <property type="protein sequence ID" value="RZC52796.1"/>
    <property type="molecule type" value="Genomic_DNA"/>
</dbReference>